<accession>A0ABY8QZX0</accession>
<dbReference type="Proteomes" id="UP001209083">
    <property type="component" value="Chromosome"/>
</dbReference>
<dbReference type="EMBL" id="CP090958">
    <property type="protein sequence ID" value="WGW13904.1"/>
    <property type="molecule type" value="Genomic_DNA"/>
</dbReference>
<evidence type="ECO:0000313" key="6">
    <source>
        <dbReference type="Proteomes" id="UP001209083"/>
    </source>
</evidence>
<dbReference type="PIRSF" id="PIRSF000097">
    <property type="entry name" value="AKR"/>
    <property type="match status" value="1"/>
</dbReference>
<sequence length="275" mass="30842">MTQVPDIKLHGGSRLPKIGLGTSKLEDPRVRIREALEVGYRHIDTASRYDNETEVGLGIKDFAVDRSELFITTKLRGYDQGFDNAKRALDDSLQRLGLEYVDLFLIHWPLPRLDKYVESWRAMEEMLAVGKTKAVGVSNFLPTHLERLAAETSLVPAVNQIQLNPLFSQRDLVDYHADHGIVTEAWSPLGKGQLLGNPALDEIAAKHGKSAAQVILRWHLDQDIVVIPKASHRDRMQQNLDVFDFSLDSDDTAVINALNTGKGREGFDPAIHEEF</sequence>
<dbReference type="SUPFAM" id="SSF51430">
    <property type="entry name" value="NAD(P)-linked oxidoreductase"/>
    <property type="match status" value="1"/>
</dbReference>
<evidence type="ECO:0000256" key="3">
    <source>
        <dbReference type="ARBA" id="ARBA00023002"/>
    </source>
</evidence>
<dbReference type="InterPro" id="IPR020471">
    <property type="entry name" value="AKR"/>
</dbReference>
<dbReference type="PROSITE" id="PS00062">
    <property type="entry name" value="ALDOKETO_REDUCTASE_2"/>
    <property type="match status" value="1"/>
</dbReference>
<dbReference type="PRINTS" id="PR00069">
    <property type="entry name" value="ALDKETRDTASE"/>
</dbReference>
<dbReference type="Gene3D" id="3.20.20.100">
    <property type="entry name" value="NADP-dependent oxidoreductase domain"/>
    <property type="match status" value="1"/>
</dbReference>
<dbReference type="InterPro" id="IPR036812">
    <property type="entry name" value="NAD(P)_OxRdtase_dom_sf"/>
</dbReference>
<evidence type="ECO:0000313" key="5">
    <source>
        <dbReference type="EMBL" id="WGW13904.1"/>
    </source>
</evidence>
<dbReference type="Pfam" id="PF00248">
    <property type="entry name" value="Aldo_ket_red"/>
    <property type="match status" value="1"/>
</dbReference>
<dbReference type="PROSITE" id="PS00798">
    <property type="entry name" value="ALDOKETO_REDUCTASE_1"/>
    <property type="match status" value="1"/>
</dbReference>
<name>A0ABY8QZX0_9MICO</name>
<keyword evidence="3" id="KW-0560">Oxidoreductase</keyword>
<evidence type="ECO:0000256" key="2">
    <source>
        <dbReference type="ARBA" id="ARBA00022857"/>
    </source>
</evidence>
<dbReference type="InterPro" id="IPR023210">
    <property type="entry name" value="NADP_OxRdtase_dom"/>
</dbReference>
<organism evidence="5 6">
    <name type="scientific">Saxibacter everestensis</name>
    <dbReference type="NCBI Taxonomy" id="2909229"/>
    <lineage>
        <taxon>Bacteria</taxon>
        <taxon>Bacillati</taxon>
        <taxon>Actinomycetota</taxon>
        <taxon>Actinomycetes</taxon>
        <taxon>Micrococcales</taxon>
        <taxon>Brevibacteriaceae</taxon>
        <taxon>Saxibacter</taxon>
    </lineage>
</organism>
<keyword evidence="2" id="KW-0521">NADP</keyword>
<evidence type="ECO:0000256" key="1">
    <source>
        <dbReference type="ARBA" id="ARBA00007905"/>
    </source>
</evidence>
<dbReference type="InterPro" id="IPR018170">
    <property type="entry name" value="Aldo/ket_reductase_CS"/>
</dbReference>
<reference evidence="5 6" key="1">
    <citation type="submission" date="2023-05" db="EMBL/GenBank/DDBJ databases">
        <title>Lithophilousrod everest ZFBP1038 complete genpme.</title>
        <authorList>
            <person name="Tian M."/>
        </authorList>
    </citation>
    <scope>NUCLEOTIDE SEQUENCE [LARGE SCALE GENOMIC DNA]</scope>
    <source>
        <strain evidence="5 6">ZFBP1038</strain>
    </source>
</reference>
<gene>
    <name evidence="5" type="ORF">LWF01_09255</name>
</gene>
<dbReference type="RefSeq" id="WP_349640727.1">
    <property type="nucleotide sequence ID" value="NZ_CP090958.1"/>
</dbReference>
<dbReference type="PANTHER" id="PTHR43827:SF3">
    <property type="entry name" value="NADP-DEPENDENT OXIDOREDUCTASE DOMAIN-CONTAINING PROTEIN"/>
    <property type="match status" value="1"/>
</dbReference>
<evidence type="ECO:0000259" key="4">
    <source>
        <dbReference type="Pfam" id="PF00248"/>
    </source>
</evidence>
<proteinExistence type="inferred from homology"/>
<dbReference type="PANTHER" id="PTHR43827">
    <property type="entry name" value="2,5-DIKETO-D-GLUCONIC ACID REDUCTASE"/>
    <property type="match status" value="1"/>
</dbReference>
<protein>
    <submittedName>
        <fullName evidence="5">Aldo/keto reductase</fullName>
    </submittedName>
</protein>
<comment type="similarity">
    <text evidence="1">Belongs to the aldo/keto reductase family.</text>
</comment>
<keyword evidence="6" id="KW-1185">Reference proteome</keyword>
<feature type="domain" description="NADP-dependent oxidoreductase" evidence="4">
    <location>
        <begin position="22"/>
        <end position="259"/>
    </location>
</feature>